<gene>
    <name evidence="2" type="ORF">BS47DRAFT_1342138</name>
</gene>
<dbReference type="InterPro" id="IPR011009">
    <property type="entry name" value="Kinase-like_dom_sf"/>
</dbReference>
<keyword evidence="3" id="KW-1185">Reference proteome</keyword>
<comment type="caution">
    <text evidence="2">The sequence shown here is derived from an EMBL/GenBank/DDBJ whole genome shotgun (WGS) entry which is preliminary data.</text>
</comment>
<evidence type="ECO:0000313" key="2">
    <source>
        <dbReference type="EMBL" id="KAF9515230.1"/>
    </source>
</evidence>
<evidence type="ECO:0000313" key="3">
    <source>
        <dbReference type="Proteomes" id="UP000886523"/>
    </source>
</evidence>
<dbReference type="GO" id="GO:0005524">
    <property type="term" value="F:ATP binding"/>
    <property type="evidence" value="ECO:0007669"/>
    <property type="project" value="InterPro"/>
</dbReference>
<sequence>MDGHAALCDFGLSVILDSGPTGFTSSVIGGTLRFVAPERLTEDSGFRSLPSDVYSYATTYAQIMTGNFPFMWHDTTAAATASIIDAIGRGEFPYRIGTILSRHDLEFLRLSWDPKPTCRDPSPPCGALGLLPLPRI</sequence>
<evidence type="ECO:0000259" key="1">
    <source>
        <dbReference type="PROSITE" id="PS50011"/>
    </source>
</evidence>
<dbReference type="Pfam" id="PF00069">
    <property type="entry name" value="Pkinase"/>
    <property type="match status" value="1"/>
</dbReference>
<protein>
    <recommendedName>
        <fullName evidence="1">Protein kinase domain-containing protein</fullName>
    </recommendedName>
</protein>
<dbReference type="SUPFAM" id="SSF56112">
    <property type="entry name" value="Protein kinase-like (PK-like)"/>
    <property type="match status" value="1"/>
</dbReference>
<dbReference type="EMBL" id="MU128952">
    <property type="protein sequence ID" value="KAF9515230.1"/>
    <property type="molecule type" value="Genomic_DNA"/>
</dbReference>
<dbReference type="OrthoDB" id="4062651at2759"/>
<name>A0A9P6DYS5_9AGAM</name>
<accession>A0A9P6DYS5</accession>
<dbReference type="Proteomes" id="UP000886523">
    <property type="component" value="Unassembled WGS sequence"/>
</dbReference>
<dbReference type="AlphaFoldDB" id="A0A9P6DYS5"/>
<dbReference type="InterPro" id="IPR000719">
    <property type="entry name" value="Prot_kinase_dom"/>
</dbReference>
<organism evidence="2 3">
    <name type="scientific">Hydnum rufescens UP504</name>
    <dbReference type="NCBI Taxonomy" id="1448309"/>
    <lineage>
        <taxon>Eukaryota</taxon>
        <taxon>Fungi</taxon>
        <taxon>Dikarya</taxon>
        <taxon>Basidiomycota</taxon>
        <taxon>Agaricomycotina</taxon>
        <taxon>Agaricomycetes</taxon>
        <taxon>Cantharellales</taxon>
        <taxon>Hydnaceae</taxon>
        <taxon>Hydnum</taxon>
    </lineage>
</organism>
<dbReference type="GO" id="GO:0004672">
    <property type="term" value="F:protein kinase activity"/>
    <property type="evidence" value="ECO:0007669"/>
    <property type="project" value="InterPro"/>
</dbReference>
<feature type="domain" description="Protein kinase" evidence="1">
    <location>
        <begin position="1"/>
        <end position="136"/>
    </location>
</feature>
<reference evidence="2" key="1">
    <citation type="journal article" date="2020" name="Nat. Commun.">
        <title>Large-scale genome sequencing of mycorrhizal fungi provides insights into the early evolution of symbiotic traits.</title>
        <authorList>
            <person name="Miyauchi S."/>
            <person name="Kiss E."/>
            <person name="Kuo A."/>
            <person name="Drula E."/>
            <person name="Kohler A."/>
            <person name="Sanchez-Garcia M."/>
            <person name="Morin E."/>
            <person name="Andreopoulos B."/>
            <person name="Barry K.W."/>
            <person name="Bonito G."/>
            <person name="Buee M."/>
            <person name="Carver A."/>
            <person name="Chen C."/>
            <person name="Cichocki N."/>
            <person name="Clum A."/>
            <person name="Culley D."/>
            <person name="Crous P.W."/>
            <person name="Fauchery L."/>
            <person name="Girlanda M."/>
            <person name="Hayes R.D."/>
            <person name="Keri Z."/>
            <person name="LaButti K."/>
            <person name="Lipzen A."/>
            <person name="Lombard V."/>
            <person name="Magnuson J."/>
            <person name="Maillard F."/>
            <person name="Murat C."/>
            <person name="Nolan M."/>
            <person name="Ohm R.A."/>
            <person name="Pangilinan J."/>
            <person name="Pereira M.F."/>
            <person name="Perotto S."/>
            <person name="Peter M."/>
            <person name="Pfister S."/>
            <person name="Riley R."/>
            <person name="Sitrit Y."/>
            <person name="Stielow J.B."/>
            <person name="Szollosi G."/>
            <person name="Zifcakova L."/>
            <person name="Stursova M."/>
            <person name="Spatafora J.W."/>
            <person name="Tedersoo L."/>
            <person name="Vaario L.M."/>
            <person name="Yamada A."/>
            <person name="Yan M."/>
            <person name="Wang P."/>
            <person name="Xu J."/>
            <person name="Bruns T."/>
            <person name="Baldrian P."/>
            <person name="Vilgalys R."/>
            <person name="Dunand C."/>
            <person name="Henrissat B."/>
            <person name="Grigoriev I.V."/>
            <person name="Hibbett D."/>
            <person name="Nagy L.G."/>
            <person name="Martin F.M."/>
        </authorList>
    </citation>
    <scope>NUCLEOTIDE SEQUENCE</scope>
    <source>
        <strain evidence="2">UP504</strain>
    </source>
</reference>
<dbReference type="PROSITE" id="PS50011">
    <property type="entry name" value="PROTEIN_KINASE_DOM"/>
    <property type="match status" value="1"/>
</dbReference>
<dbReference type="Gene3D" id="1.10.510.10">
    <property type="entry name" value="Transferase(Phosphotransferase) domain 1"/>
    <property type="match status" value="1"/>
</dbReference>
<proteinExistence type="predicted"/>